<keyword evidence="3" id="KW-0206">Cytoskeleton</keyword>
<feature type="compositionally biased region" description="Low complexity" evidence="5">
    <location>
        <begin position="371"/>
        <end position="384"/>
    </location>
</feature>
<feature type="region of interest" description="Disordered" evidence="5">
    <location>
        <begin position="371"/>
        <end position="393"/>
    </location>
</feature>
<gene>
    <name evidence="8" type="primary">LOC107587739</name>
</gene>
<protein>
    <submittedName>
        <fullName evidence="8">GAS2-like protein 2</fullName>
    </submittedName>
</protein>
<evidence type="ECO:0000256" key="2">
    <source>
        <dbReference type="ARBA" id="ARBA00022490"/>
    </source>
</evidence>
<dbReference type="AlphaFoldDB" id="A0A672PID4"/>
<dbReference type="Pfam" id="PF00307">
    <property type="entry name" value="CH"/>
    <property type="match status" value="1"/>
</dbReference>
<evidence type="ECO:0000256" key="4">
    <source>
        <dbReference type="ARBA" id="ARBA00038441"/>
    </source>
</evidence>
<dbReference type="GO" id="GO:0008017">
    <property type="term" value="F:microtubule binding"/>
    <property type="evidence" value="ECO:0007669"/>
    <property type="project" value="InterPro"/>
</dbReference>
<dbReference type="GO" id="GO:0005884">
    <property type="term" value="C:actin filament"/>
    <property type="evidence" value="ECO:0007669"/>
    <property type="project" value="TreeGrafter"/>
</dbReference>
<dbReference type="InterPro" id="IPR003108">
    <property type="entry name" value="GAR_dom"/>
</dbReference>
<reference evidence="8" key="2">
    <citation type="submission" date="2025-09" db="UniProtKB">
        <authorList>
            <consortium name="Ensembl"/>
        </authorList>
    </citation>
    <scope>IDENTIFICATION</scope>
</reference>
<dbReference type="SMART" id="SM00243">
    <property type="entry name" value="GAS2"/>
    <property type="match status" value="1"/>
</dbReference>
<feature type="region of interest" description="Disordered" evidence="5">
    <location>
        <begin position="429"/>
        <end position="452"/>
    </location>
</feature>
<dbReference type="SMART" id="SM00033">
    <property type="entry name" value="CH"/>
    <property type="match status" value="1"/>
</dbReference>
<evidence type="ECO:0000313" key="8">
    <source>
        <dbReference type="Ensembl" id="ENSSGRP00000063501.1"/>
    </source>
</evidence>
<comment type="subcellular location">
    <subcellularLocation>
        <location evidence="1">Cytoplasm</location>
        <location evidence="1">Cytoskeleton</location>
    </subcellularLocation>
</comment>
<dbReference type="GO" id="GO:1904825">
    <property type="term" value="P:protein localization to microtubule plus-end"/>
    <property type="evidence" value="ECO:0007669"/>
    <property type="project" value="TreeGrafter"/>
</dbReference>
<dbReference type="PROSITE" id="PS51460">
    <property type="entry name" value="GAR"/>
    <property type="match status" value="1"/>
</dbReference>
<evidence type="ECO:0000259" key="6">
    <source>
        <dbReference type="PROSITE" id="PS50021"/>
    </source>
</evidence>
<feature type="compositionally biased region" description="Polar residues" evidence="5">
    <location>
        <begin position="616"/>
        <end position="655"/>
    </location>
</feature>
<organism evidence="8 9">
    <name type="scientific">Sinocyclocheilus grahami</name>
    <name type="common">Dianchi golden-line fish</name>
    <name type="synonym">Barbus grahami</name>
    <dbReference type="NCBI Taxonomy" id="75366"/>
    <lineage>
        <taxon>Eukaryota</taxon>
        <taxon>Metazoa</taxon>
        <taxon>Chordata</taxon>
        <taxon>Craniata</taxon>
        <taxon>Vertebrata</taxon>
        <taxon>Euteleostomi</taxon>
        <taxon>Actinopterygii</taxon>
        <taxon>Neopterygii</taxon>
        <taxon>Teleostei</taxon>
        <taxon>Ostariophysi</taxon>
        <taxon>Cypriniformes</taxon>
        <taxon>Cyprinidae</taxon>
        <taxon>Cyprininae</taxon>
        <taxon>Sinocyclocheilus</taxon>
    </lineage>
</organism>
<dbReference type="GO" id="GO:0001725">
    <property type="term" value="C:stress fiber"/>
    <property type="evidence" value="ECO:0007669"/>
    <property type="project" value="TreeGrafter"/>
</dbReference>
<dbReference type="InterPro" id="IPR036872">
    <property type="entry name" value="CH_dom_sf"/>
</dbReference>
<feature type="compositionally biased region" description="Low complexity" evidence="5">
    <location>
        <begin position="317"/>
        <end position="332"/>
    </location>
</feature>
<evidence type="ECO:0000256" key="1">
    <source>
        <dbReference type="ARBA" id="ARBA00004245"/>
    </source>
</evidence>
<comment type="similarity">
    <text evidence="4">Belongs to the GAS2 family.</text>
</comment>
<proteinExistence type="inferred from homology"/>
<evidence type="ECO:0000313" key="9">
    <source>
        <dbReference type="Proteomes" id="UP000472262"/>
    </source>
</evidence>
<feature type="region of interest" description="Disordered" evidence="5">
    <location>
        <begin position="315"/>
        <end position="354"/>
    </location>
</feature>
<dbReference type="GO" id="GO:0008093">
    <property type="term" value="F:cytoskeletal anchor activity"/>
    <property type="evidence" value="ECO:0007669"/>
    <property type="project" value="TreeGrafter"/>
</dbReference>
<feature type="compositionally biased region" description="Basic and acidic residues" evidence="5">
    <location>
        <begin position="657"/>
        <end position="671"/>
    </location>
</feature>
<evidence type="ECO:0000259" key="7">
    <source>
        <dbReference type="PROSITE" id="PS51460"/>
    </source>
</evidence>
<dbReference type="GO" id="GO:0035371">
    <property type="term" value="C:microtubule plus-end"/>
    <property type="evidence" value="ECO:0007669"/>
    <property type="project" value="TreeGrafter"/>
</dbReference>
<feature type="compositionally biased region" description="Basic and acidic residues" evidence="5">
    <location>
        <begin position="587"/>
        <end position="597"/>
    </location>
</feature>
<dbReference type="PANTHER" id="PTHR46756">
    <property type="entry name" value="TRANSGELIN"/>
    <property type="match status" value="1"/>
</dbReference>
<sequence>MSGIQYASNQSIKPFKSSEEYLYAMKEDLAEWLGELYNIDIDVNNILEVLETGALLCAHANNVTRVADDFLKRTGPAEVQLPASGLTFISSVHPTTFLARDNVTNFISWCRKEMSIPDVLMFETDDLVLRKNEKNFVLCLLEVARRASRFGMASPVLIQLEQEIEEEIREEMEDLPAQSKPQRSLINIQNLDEMVQLLISRCTCPSQFPMVKVSEGKYRVGVSNTLIFVRILRNHVMVRVGGGWDTLEHYLDKHDPCRCTSLIHKLTTRPGTWVHEIKERLTTTQPDGQCNSQTTLMLSRTQSPFQPGVWTPSAAYRAQRGRPSPPRSSCSPDPEHQPIRRRNSPSPNKSVSKKVQHLALPVLNIVQSSHINSSRKSSKSFLDSQKSQRDLGEEGGIERSYLFTPPPLSPVQEAILYKSLEEEILSNLQESPSDHCKSSNRSASLDQETPNSGNRAFDAVIAELSGGQRKLEKVSVEKWVNTLQGLRGKEEEDHITAHHLKVSKPCMTSSWSSLGSSMDSKETTELVKVPFDNFNAETKIPHGKVSSLGTEHVKKQRCSSFKQRRSLRKPERVPSIFKLKLRPCVQPRRDHRSDRKPSKIPRPVFYKRTSCKEGNSHNQRGNDSQHGLFGTDNSQRNTWTKTNSQIPIPNTTKCQRANKESHADRDLESWV</sequence>
<dbReference type="GO" id="GO:0051764">
    <property type="term" value="P:actin crosslink formation"/>
    <property type="evidence" value="ECO:0007669"/>
    <property type="project" value="TreeGrafter"/>
</dbReference>
<dbReference type="SUPFAM" id="SSF47576">
    <property type="entry name" value="Calponin-homology domain, CH-domain"/>
    <property type="match status" value="1"/>
</dbReference>
<dbReference type="Pfam" id="PF02187">
    <property type="entry name" value="GAS2"/>
    <property type="match status" value="1"/>
</dbReference>
<feature type="compositionally biased region" description="Basic residues" evidence="5">
    <location>
        <begin position="554"/>
        <end position="567"/>
    </location>
</feature>
<dbReference type="GO" id="GO:0031110">
    <property type="term" value="P:regulation of microtubule polymerization or depolymerization"/>
    <property type="evidence" value="ECO:0007669"/>
    <property type="project" value="TreeGrafter"/>
</dbReference>
<evidence type="ECO:0000256" key="3">
    <source>
        <dbReference type="ARBA" id="ARBA00023212"/>
    </source>
</evidence>
<feature type="domain" description="GAR" evidence="7">
    <location>
        <begin position="186"/>
        <end position="258"/>
    </location>
</feature>
<feature type="domain" description="Calponin-homology (CH)" evidence="6">
    <location>
        <begin position="23"/>
        <end position="148"/>
    </location>
</feature>
<dbReference type="GO" id="GO:0005737">
    <property type="term" value="C:cytoplasm"/>
    <property type="evidence" value="ECO:0007669"/>
    <property type="project" value="TreeGrafter"/>
</dbReference>
<dbReference type="Ensembl" id="ENSSGRT00000067717.1">
    <property type="protein sequence ID" value="ENSSGRP00000063501.1"/>
    <property type="gene ID" value="ENSSGRG00000032812.1"/>
</dbReference>
<dbReference type="GO" id="GO:0051015">
    <property type="term" value="F:actin filament binding"/>
    <property type="evidence" value="ECO:0007669"/>
    <property type="project" value="TreeGrafter"/>
</dbReference>
<dbReference type="CDD" id="cd21268">
    <property type="entry name" value="CH_GAS2L1_2"/>
    <property type="match status" value="1"/>
</dbReference>
<dbReference type="SUPFAM" id="SSF143575">
    <property type="entry name" value="GAS2 domain-like"/>
    <property type="match status" value="1"/>
</dbReference>
<dbReference type="OMA" id="EDHITAH"/>
<dbReference type="InParanoid" id="A0A672PID4"/>
<keyword evidence="2" id="KW-0963">Cytoplasm</keyword>
<name>A0A672PID4_SINGR</name>
<dbReference type="GO" id="GO:0001578">
    <property type="term" value="P:microtubule bundle formation"/>
    <property type="evidence" value="ECO:0007669"/>
    <property type="project" value="TreeGrafter"/>
</dbReference>
<dbReference type="Proteomes" id="UP000472262">
    <property type="component" value="Unassembled WGS sequence"/>
</dbReference>
<dbReference type="InterPro" id="IPR036534">
    <property type="entry name" value="GAR_dom_sf"/>
</dbReference>
<accession>A0A672PID4</accession>
<dbReference type="PANTHER" id="PTHR46756:SF21">
    <property type="entry name" value="GAS2-LIKE PROTEIN 2"/>
    <property type="match status" value="1"/>
</dbReference>
<reference evidence="8" key="1">
    <citation type="submission" date="2025-08" db="UniProtKB">
        <authorList>
            <consortium name="Ensembl"/>
        </authorList>
    </citation>
    <scope>IDENTIFICATION</scope>
</reference>
<dbReference type="Gene3D" id="1.10.418.10">
    <property type="entry name" value="Calponin-like domain"/>
    <property type="match status" value="1"/>
</dbReference>
<feature type="region of interest" description="Disordered" evidence="5">
    <location>
        <begin position="546"/>
        <end position="671"/>
    </location>
</feature>
<feature type="compositionally biased region" description="Polar residues" evidence="5">
    <location>
        <begin position="439"/>
        <end position="452"/>
    </location>
</feature>
<dbReference type="Gene3D" id="3.30.920.20">
    <property type="entry name" value="Gas2-like domain"/>
    <property type="match status" value="1"/>
</dbReference>
<dbReference type="PROSITE" id="PS50021">
    <property type="entry name" value="CH"/>
    <property type="match status" value="1"/>
</dbReference>
<dbReference type="InterPro" id="IPR001715">
    <property type="entry name" value="CH_dom"/>
</dbReference>
<keyword evidence="9" id="KW-1185">Reference proteome</keyword>
<evidence type="ECO:0000256" key="5">
    <source>
        <dbReference type="SAM" id="MobiDB-lite"/>
    </source>
</evidence>